<feature type="domain" description="ABC transporter" evidence="9">
    <location>
        <begin position="267"/>
        <end position="497"/>
    </location>
</feature>
<dbReference type="InterPro" id="IPR013525">
    <property type="entry name" value="ABC2_TM"/>
</dbReference>
<accession>A0A2W5A0P8</accession>
<dbReference type="InterPro" id="IPR027417">
    <property type="entry name" value="P-loop_NTPase"/>
</dbReference>
<sequence>MLIRADHITHRYGRVVGLDDVSLQIPQGQSVAVIGPDGVGKSTLLGLFSGAKKKQGGDLSIFDGKKSKKYVLGELQQRAAYMPQGLGKNLYPELSIRENLEFFGRLYGHEKKERDRRIDMLTAATGLKPFLDRPAGKLSGGMKQKLGLCCSLIHDPELLILDEPTTGVDPLSRKQFWTLIDDIRAEQKGLTVIVATSYMEEADDFDFVVMMNDGKIIATGTPEELRTKSGESTLERAFISFLPEEKRSGHEIPEIHLRDLSEKTIAISAKDLTRRFGSFTAVDHVSFEIPKGEIFGFLGSNGCGKTTTMKMLTGLLPVSEGTSSLFGTTLVPGDMENRKRIGYMSQNFSLYGELTVDQNITLHARLFNLSGEHADKRIAWLYDRFDLLKYKDSPSGDLPLGVRQRLSLAVAVIHEPEILILDEPTSGVDPVARDNFWALLIELSRKDEVTIFISTHFMNEAERCDRISLMHAGKVLTTGIPDDLRRKKGSTTLDEAFVSYLEDAVAEKNKDAAAQPEEKKQFTSGAPDHAQRKEQGFFSKLFSAKRMNAYMRREVMEMMRDPIRLSIATLGTSLLMLVFGYGITMDVNSLRFAALDLDKTADSRAYIQELEGSPYFLTQPQITSDAELTHRMQSGSISMALQIPPDFGKDLHSGQPTEIAAWVDGSMPFRGETIGGYLQGIHARFLRDRGEMAQAPLTVEMRYLYNQSFESVNAMVPAVISLLLVFIPAILSALAVVREKEMGSIANMYVTPVTRLEFILGKQIPYVLFAMISFTIMLVMALLVFQLSIKGSLIGLILGATLYVSATTGLGLLISSFTKSQIAALFGAAITTMVPASQFSGLLQPVNTLEGGARWIGTFYPTGYFMKISVGTFTKGLDFIALQPFLTSLAIFTPALLFVNVFLLRKQET</sequence>
<feature type="transmembrane region" description="Helical" evidence="8">
    <location>
        <begin position="793"/>
        <end position="815"/>
    </location>
</feature>
<name>A0A2W5A0P8_9BACT</name>
<dbReference type="EMBL" id="QFNK01000026">
    <property type="protein sequence ID" value="PZO88164.1"/>
    <property type="molecule type" value="Genomic_DNA"/>
</dbReference>
<keyword evidence="2 8" id="KW-0812">Transmembrane</keyword>
<evidence type="ECO:0000259" key="9">
    <source>
        <dbReference type="PROSITE" id="PS50893"/>
    </source>
</evidence>
<dbReference type="GO" id="GO:0016020">
    <property type="term" value="C:membrane"/>
    <property type="evidence" value="ECO:0007669"/>
    <property type="project" value="UniProtKB-SubCell"/>
</dbReference>
<dbReference type="InterPro" id="IPR047651">
    <property type="entry name" value="ABC2_perm_RbbA"/>
</dbReference>
<feature type="transmembrane region" description="Helical" evidence="8">
    <location>
        <begin position="822"/>
        <end position="843"/>
    </location>
</feature>
<dbReference type="NCBIfam" id="NF033858">
    <property type="entry name" value="ABC2_perm_RbbA"/>
    <property type="match status" value="1"/>
</dbReference>
<evidence type="ECO:0000256" key="6">
    <source>
        <dbReference type="ARBA" id="ARBA00023136"/>
    </source>
</evidence>
<comment type="caution">
    <text evidence="11">The sequence shown here is derived from an EMBL/GenBank/DDBJ whole genome shotgun (WGS) entry which is preliminary data.</text>
</comment>
<comment type="subcellular location">
    <subcellularLocation>
        <location evidence="1">Membrane</location>
        <topology evidence="1">Multi-pass membrane protein</topology>
    </subcellularLocation>
</comment>
<organism evidence="11 12">
    <name type="scientific">Micavibrio aeruginosavorus</name>
    <dbReference type="NCBI Taxonomy" id="349221"/>
    <lineage>
        <taxon>Bacteria</taxon>
        <taxon>Pseudomonadati</taxon>
        <taxon>Bdellovibrionota</taxon>
        <taxon>Bdellovibrionia</taxon>
        <taxon>Bdellovibrionales</taxon>
        <taxon>Pseudobdellovibrionaceae</taxon>
        <taxon>Micavibrio</taxon>
    </lineage>
</organism>
<dbReference type="Pfam" id="PF12698">
    <property type="entry name" value="ABC2_membrane_3"/>
    <property type="match status" value="1"/>
</dbReference>
<evidence type="ECO:0000256" key="3">
    <source>
        <dbReference type="ARBA" id="ARBA00022741"/>
    </source>
</evidence>
<keyword evidence="5 8" id="KW-1133">Transmembrane helix</keyword>
<keyword evidence="6 8" id="KW-0472">Membrane</keyword>
<dbReference type="PROSITE" id="PS00211">
    <property type="entry name" value="ABC_TRANSPORTER_1"/>
    <property type="match status" value="1"/>
</dbReference>
<evidence type="ECO:0000256" key="7">
    <source>
        <dbReference type="SAM" id="MobiDB-lite"/>
    </source>
</evidence>
<dbReference type="PROSITE" id="PS51012">
    <property type="entry name" value="ABC_TM2"/>
    <property type="match status" value="1"/>
</dbReference>
<feature type="transmembrane region" description="Helical" evidence="8">
    <location>
        <begin position="885"/>
        <end position="904"/>
    </location>
</feature>
<dbReference type="PANTHER" id="PTHR43038:SF4">
    <property type="entry name" value="RIBOSOME-ASSOCIATED ATPASE"/>
    <property type="match status" value="1"/>
</dbReference>
<dbReference type="Pfam" id="PF00005">
    <property type="entry name" value="ABC_tran"/>
    <property type="match status" value="2"/>
</dbReference>
<evidence type="ECO:0000256" key="1">
    <source>
        <dbReference type="ARBA" id="ARBA00004141"/>
    </source>
</evidence>
<dbReference type="InterPro" id="IPR003593">
    <property type="entry name" value="AAA+_ATPase"/>
</dbReference>
<dbReference type="InterPro" id="IPR017871">
    <property type="entry name" value="ABC_transporter-like_CS"/>
</dbReference>
<feature type="transmembrane region" description="Helical" evidence="8">
    <location>
        <begin position="714"/>
        <end position="737"/>
    </location>
</feature>
<dbReference type="Proteomes" id="UP000249557">
    <property type="component" value="Unassembled WGS sequence"/>
</dbReference>
<dbReference type="SUPFAM" id="SSF52540">
    <property type="entry name" value="P-loop containing nucleoside triphosphate hydrolases"/>
    <property type="match status" value="2"/>
</dbReference>
<gene>
    <name evidence="11" type="ORF">DI626_02365</name>
</gene>
<proteinExistence type="predicted"/>
<reference evidence="11 12" key="1">
    <citation type="submission" date="2017-08" db="EMBL/GenBank/DDBJ databases">
        <title>Infants hospitalized years apart are colonized by the same room-sourced microbial strains.</title>
        <authorList>
            <person name="Brooks B."/>
            <person name="Olm M.R."/>
            <person name="Firek B.A."/>
            <person name="Baker R."/>
            <person name="Thomas B.C."/>
            <person name="Morowitz M.J."/>
            <person name="Banfield J.F."/>
        </authorList>
    </citation>
    <scope>NUCLEOTIDE SEQUENCE [LARGE SCALE GENOMIC DNA]</scope>
    <source>
        <strain evidence="11">S2_018_000_R2_104</strain>
    </source>
</reference>
<feature type="domain" description="ABC transmembrane type-2" evidence="10">
    <location>
        <begin position="679"/>
        <end position="907"/>
    </location>
</feature>
<evidence type="ECO:0000256" key="5">
    <source>
        <dbReference type="ARBA" id="ARBA00022989"/>
    </source>
</evidence>
<evidence type="ECO:0000256" key="8">
    <source>
        <dbReference type="SAM" id="Phobius"/>
    </source>
</evidence>
<feature type="domain" description="ABC transporter" evidence="9">
    <location>
        <begin position="3"/>
        <end position="238"/>
    </location>
</feature>
<dbReference type="AlphaFoldDB" id="A0A2W5A0P8"/>
<evidence type="ECO:0000313" key="12">
    <source>
        <dbReference type="Proteomes" id="UP000249557"/>
    </source>
</evidence>
<keyword evidence="3" id="KW-0547">Nucleotide-binding</keyword>
<dbReference type="Gene3D" id="3.40.1710.10">
    <property type="entry name" value="abc type-2 transporter like domain"/>
    <property type="match status" value="1"/>
</dbReference>
<dbReference type="GO" id="GO:0016887">
    <property type="term" value="F:ATP hydrolysis activity"/>
    <property type="evidence" value="ECO:0007669"/>
    <property type="project" value="InterPro"/>
</dbReference>
<evidence type="ECO:0000256" key="4">
    <source>
        <dbReference type="ARBA" id="ARBA00022840"/>
    </source>
</evidence>
<feature type="transmembrane region" description="Helical" evidence="8">
    <location>
        <begin position="764"/>
        <end position="787"/>
    </location>
</feature>
<feature type="region of interest" description="Disordered" evidence="7">
    <location>
        <begin position="509"/>
        <end position="528"/>
    </location>
</feature>
<evidence type="ECO:0000256" key="2">
    <source>
        <dbReference type="ARBA" id="ARBA00022692"/>
    </source>
</evidence>
<evidence type="ECO:0000259" key="10">
    <source>
        <dbReference type="PROSITE" id="PS51012"/>
    </source>
</evidence>
<feature type="compositionally biased region" description="Basic and acidic residues" evidence="7">
    <location>
        <begin position="509"/>
        <end position="521"/>
    </location>
</feature>
<dbReference type="GO" id="GO:0005524">
    <property type="term" value="F:ATP binding"/>
    <property type="evidence" value="ECO:0007669"/>
    <property type="project" value="UniProtKB-KW"/>
</dbReference>
<keyword evidence="4 11" id="KW-0067">ATP-binding</keyword>
<dbReference type="InterPro" id="IPR047817">
    <property type="entry name" value="ABC2_TM_bact-type"/>
</dbReference>
<evidence type="ECO:0000313" key="11">
    <source>
        <dbReference type="EMBL" id="PZO88164.1"/>
    </source>
</evidence>
<dbReference type="PROSITE" id="PS50893">
    <property type="entry name" value="ABC_TRANSPORTER_2"/>
    <property type="match status" value="2"/>
</dbReference>
<dbReference type="Gene3D" id="3.40.50.300">
    <property type="entry name" value="P-loop containing nucleotide triphosphate hydrolases"/>
    <property type="match status" value="2"/>
</dbReference>
<dbReference type="InterPro" id="IPR003439">
    <property type="entry name" value="ABC_transporter-like_ATP-bd"/>
</dbReference>
<protein>
    <submittedName>
        <fullName evidence="11">Multidrug ABC transporter ATP-binding protein</fullName>
    </submittedName>
</protein>
<dbReference type="GO" id="GO:0140359">
    <property type="term" value="F:ABC-type transporter activity"/>
    <property type="evidence" value="ECO:0007669"/>
    <property type="project" value="InterPro"/>
</dbReference>
<dbReference type="SMART" id="SM00382">
    <property type="entry name" value="AAA"/>
    <property type="match status" value="2"/>
</dbReference>
<dbReference type="PANTHER" id="PTHR43038">
    <property type="entry name" value="ATP-BINDING CASSETTE, SUB-FAMILY H, MEMBER 1"/>
    <property type="match status" value="1"/>
</dbReference>